<dbReference type="EMBL" id="QXFW01012310">
    <property type="protein sequence ID" value="KAE8951136.1"/>
    <property type="molecule type" value="Genomic_DNA"/>
</dbReference>
<dbReference type="Proteomes" id="UP000433483">
    <property type="component" value="Unassembled WGS sequence"/>
</dbReference>
<evidence type="ECO:0000313" key="2">
    <source>
        <dbReference type="EMBL" id="KAE9053631.1"/>
    </source>
</evidence>
<dbReference type="Proteomes" id="UP000488956">
    <property type="component" value="Unassembled WGS sequence"/>
</dbReference>
<evidence type="ECO:0000313" key="4">
    <source>
        <dbReference type="EMBL" id="KAE9146800.1"/>
    </source>
</evidence>
<evidence type="ECO:0000313" key="5">
    <source>
        <dbReference type="Proteomes" id="UP000433483"/>
    </source>
</evidence>
<sequence length="45" mass="4917">MASEKSLKGVGKGRDNMLSVTNRLRILLPQSSNSSWHCRCNGNVA</sequence>
<dbReference type="Proteomes" id="UP000460718">
    <property type="component" value="Unassembled WGS sequence"/>
</dbReference>
<dbReference type="EMBL" id="QXFX01008862">
    <property type="protein sequence ID" value="KAE9055202.1"/>
    <property type="molecule type" value="Genomic_DNA"/>
</dbReference>
<proteinExistence type="predicted"/>
<dbReference type="Proteomes" id="UP000440732">
    <property type="component" value="Unassembled WGS sequence"/>
</dbReference>
<evidence type="ECO:0000313" key="1">
    <source>
        <dbReference type="EMBL" id="KAE8951136.1"/>
    </source>
</evidence>
<feature type="non-terminal residue" evidence="2">
    <location>
        <position position="45"/>
    </location>
</feature>
<organism evidence="2 6">
    <name type="scientific">Phytophthora fragariae</name>
    <dbReference type="NCBI Taxonomy" id="53985"/>
    <lineage>
        <taxon>Eukaryota</taxon>
        <taxon>Sar</taxon>
        <taxon>Stramenopiles</taxon>
        <taxon>Oomycota</taxon>
        <taxon>Peronosporomycetes</taxon>
        <taxon>Peronosporales</taxon>
        <taxon>Peronosporaceae</taxon>
        <taxon>Phytophthora</taxon>
    </lineage>
</organism>
<dbReference type="EMBL" id="QXGA01012560">
    <property type="protein sequence ID" value="KAE9053631.1"/>
    <property type="molecule type" value="Genomic_DNA"/>
</dbReference>
<reference evidence="5 6" key="1">
    <citation type="submission" date="2018-08" db="EMBL/GenBank/DDBJ databases">
        <title>Genomic investigation of the strawberry pathogen Phytophthora fragariae indicates pathogenicity is determined by transcriptional variation in three key races.</title>
        <authorList>
            <person name="Adams T.M."/>
            <person name="Armitage A.D."/>
            <person name="Sobczyk M.K."/>
            <person name="Bates H.J."/>
            <person name="Dunwell J.M."/>
            <person name="Nellist C.F."/>
            <person name="Harrison R.J."/>
        </authorList>
    </citation>
    <scope>NUCLEOTIDE SEQUENCE [LARGE SCALE GENOMIC DNA]</scope>
    <source>
        <strain evidence="4 5">NOV-27</strain>
        <strain evidence="2 6">NOV-5</strain>
        <strain evidence="3 8">ONT-3</strain>
        <strain evidence="1 7">SCRP245</strain>
    </source>
</reference>
<evidence type="ECO:0000313" key="3">
    <source>
        <dbReference type="EMBL" id="KAE9055202.1"/>
    </source>
</evidence>
<name>A0A6A3PIK2_9STRA</name>
<gene>
    <name evidence="4" type="ORF">PF005_g33633</name>
    <name evidence="2" type="ORF">PF006_g33498</name>
    <name evidence="3" type="ORF">PF010_g32237</name>
    <name evidence="1" type="ORF">PF011_g33046</name>
</gene>
<protein>
    <submittedName>
        <fullName evidence="2">Uncharacterized protein</fullName>
    </submittedName>
</protein>
<dbReference type="EMBL" id="QXGB01011680">
    <property type="protein sequence ID" value="KAE9146800.1"/>
    <property type="molecule type" value="Genomic_DNA"/>
</dbReference>
<evidence type="ECO:0000313" key="7">
    <source>
        <dbReference type="Proteomes" id="UP000460718"/>
    </source>
</evidence>
<dbReference type="AlphaFoldDB" id="A0A6A3PIK2"/>
<evidence type="ECO:0000313" key="6">
    <source>
        <dbReference type="Proteomes" id="UP000440732"/>
    </source>
</evidence>
<keyword evidence="5" id="KW-1185">Reference proteome</keyword>
<evidence type="ECO:0000313" key="8">
    <source>
        <dbReference type="Proteomes" id="UP000488956"/>
    </source>
</evidence>
<accession>A0A6A3PIK2</accession>
<comment type="caution">
    <text evidence="2">The sequence shown here is derived from an EMBL/GenBank/DDBJ whole genome shotgun (WGS) entry which is preliminary data.</text>
</comment>